<keyword evidence="3" id="KW-1185">Reference proteome</keyword>
<proteinExistence type="predicted"/>
<dbReference type="EMBL" id="FSQT01000002">
    <property type="protein sequence ID" value="SIN44444.1"/>
    <property type="molecule type" value="Genomic_DNA"/>
</dbReference>
<evidence type="ECO:0000256" key="1">
    <source>
        <dbReference type="SAM" id="MobiDB-lite"/>
    </source>
</evidence>
<reference evidence="3" key="1">
    <citation type="submission" date="2016-12" db="EMBL/GenBank/DDBJ databases">
        <authorList>
            <person name="Varghese N."/>
            <person name="Submissions S."/>
        </authorList>
    </citation>
    <scope>NUCLEOTIDE SEQUENCE [LARGE SCALE GENOMIC DNA]</scope>
    <source>
        <strain evidence="3">DSM 45599</strain>
    </source>
</reference>
<sequence length="186" mass="20822">MASRGREGGRKRGGAAKPKEGNLVGAAVKKASAPPVKRNNDLPEVTIRVQRKSTHHRTDFDRKMAALKRLSDQGKLFKQANPVARDTSITGGFKDRIIRKIHNKYVRNNKGSDAQKAKDREAAERMKQRVRDQNPDHVWELQLGGPDEVSNLKLMDADTNQDIGTQIRVEIMNLPDGTPIRIEVVD</sequence>
<evidence type="ECO:0000313" key="3">
    <source>
        <dbReference type="Proteomes" id="UP000185124"/>
    </source>
</evidence>
<evidence type="ECO:0000313" key="2">
    <source>
        <dbReference type="EMBL" id="SIN44444.1"/>
    </source>
</evidence>
<feature type="compositionally biased region" description="Basic and acidic residues" evidence="1">
    <location>
        <begin position="1"/>
        <end position="10"/>
    </location>
</feature>
<dbReference type="Proteomes" id="UP000185124">
    <property type="component" value="Unassembled WGS sequence"/>
</dbReference>
<protein>
    <submittedName>
        <fullName evidence="2">Uncharacterized protein</fullName>
    </submittedName>
</protein>
<dbReference type="OrthoDB" id="4069900at2"/>
<name>A0A1N6BED6_9ACTN</name>
<accession>A0A1N6BED6</accession>
<dbReference type="RefSeq" id="WP_074318688.1">
    <property type="nucleotide sequence ID" value="NZ_FSQT01000002.1"/>
</dbReference>
<dbReference type="AlphaFoldDB" id="A0A1N6BED6"/>
<organism evidence="2 3">
    <name type="scientific">Micromonospora cremea</name>
    <dbReference type="NCBI Taxonomy" id="709881"/>
    <lineage>
        <taxon>Bacteria</taxon>
        <taxon>Bacillati</taxon>
        <taxon>Actinomycetota</taxon>
        <taxon>Actinomycetes</taxon>
        <taxon>Micromonosporales</taxon>
        <taxon>Micromonosporaceae</taxon>
        <taxon>Micromonospora</taxon>
    </lineage>
</organism>
<gene>
    <name evidence="2" type="ORF">SAMN04489832_7254</name>
</gene>
<dbReference type="STRING" id="709881.SAMN04489832_7254"/>
<feature type="region of interest" description="Disordered" evidence="1">
    <location>
        <begin position="1"/>
        <end position="43"/>
    </location>
</feature>
<feature type="compositionally biased region" description="Low complexity" evidence="1">
    <location>
        <begin position="26"/>
        <end position="37"/>
    </location>
</feature>